<reference evidence="2" key="1">
    <citation type="journal article" date="2014" name="Nat. Commun.">
        <title>The emerging biofuel crop Camelina sativa retains a highly undifferentiated hexaploid genome structure.</title>
        <authorList>
            <person name="Kagale S."/>
            <person name="Koh C."/>
            <person name="Nixon J."/>
            <person name="Bollina V."/>
            <person name="Clarke W.E."/>
            <person name="Tuteja R."/>
            <person name="Spillane C."/>
            <person name="Robinson S.J."/>
            <person name="Links M.G."/>
            <person name="Clarke C."/>
            <person name="Higgins E.E."/>
            <person name="Huebert T."/>
            <person name="Sharpe A.G."/>
            <person name="Parkin I.A."/>
        </authorList>
    </citation>
    <scope>NUCLEOTIDE SEQUENCE [LARGE SCALE GENOMIC DNA]</scope>
    <source>
        <strain evidence="2">cv. DH55</strain>
    </source>
</reference>
<keyword evidence="2" id="KW-1185">Reference proteome</keyword>
<feature type="domain" description="AB hydrolase-1" evidence="1">
    <location>
        <begin position="7"/>
        <end position="246"/>
    </location>
</feature>
<dbReference type="InterPro" id="IPR000073">
    <property type="entry name" value="AB_hydrolase_1"/>
</dbReference>
<evidence type="ECO:0000259" key="1">
    <source>
        <dbReference type="Pfam" id="PF12697"/>
    </source>
</evidence>
<dbReference type="RefSeq" id="XP_010437283.1">
    <property type="nucleotide sequence ID" value="XM_010438981.1"/>
</dbReference>
<protein>
    <submittedName>
        <fullName evidence="3">Methylesterase 9-like</fullName>
    </submittedName>
</protein>
<proteinExistence type="predicted"/>
<evidence type="ECO:0000313" key="2">
    <source>
        <dbReference type="Proteomes" id="UP000694864"/>
    </source>
</evidence>
<gene>
    <name evidence="3" type="primary">LOC104721074</name>
</gene>
<dbReference type="SUPFAM" id="SSF53474">
    <property type="entry name" value="alpha/beta-Hydrolases"/>
    <property type="match status" value="1"/>
</dbReference>
<dbReference type="Proteomes" id="UP000694864">
    <property type="component" value="Chromosome 11"/>
</dbReference>
<sequence length="258" mass="28744">MMMKQYVLVHGGCHGAWSWYKVKPLLERSGHRVTVVDLTASGVNVSRVEEIQTLEDLAKPLLDVLDSFGYDDKVILVAHSLGGIPAALAADMFASKISVAVFVTSFMPDTRNPPSYVFEKHVGTISEKERMNLEFGSYGTNDRPLMTVLLGPKYLEKMYLLSPIEDFELAKALVRVTPAITSNLTGTKSLTEQGYGSINRVYIVCGEDKGLSVDYQRWIIENSPVKEVMEIKDADHMPMFSKPLELCDCLLKIADKYA</sequence>
<dbReference type="InterPro" id="IPR045889">
    <property type="entry name" value="MES/HNL"/>
</dbReference>
<organism evidence="2 3">
    <name type="scientific">Camelina sativa</name>
    <name type="common">False flax</name>
    <name type="synonym">Myagrum sativum</name>
    <dbReference type="NCBI Taxonomy" id="90675"/>
    <lineage>
        <taxon>Eukaryota</taxon>
        <taxon>Viridiplantae</taxon>
        <taxon>Streptophyta</taxon>
        <taxon>Embryophyta</taxon>
        <taxon>Tracheophyta</taxon>
        <taxon>Spermatophyta</taxon>
        <taxon>Magnoliopsida</taxon>
        <taxon>eudicotyledons</taxon>
        <taxon>Gunneridae</taxon>
        <taxon>Pentapetalae</taxon>
        <taxon>rosids</taxon>
        <taxon>malvids</taxon>
        <taxon>Brassicales</taxon>
        <taxon>Brassicaceae</taxon>
        <taxon>Camelineae</taxon>
        <taxon>Camelina</taxon>
    </lineage>
</organism>
<dbReference type="PANTHER" id="PTHR10992">
    <property type="entry name" value="METHYLESTERASE FAMILY MEMBER"/>
    <property type="match status" value="1"/>
</dbReference>
<name>A0ABM0U7X4_CAMSA</name>
<evidence type="ECO:0000313" key="3">
    <source>
        <dbReference type="RefSeq" id="XP_010437283.1"/>
    </source>
</evidence>
<reference evidence="3" key="2">
    <citation type="submission" date="2025-08" db="UniProtKB">
        <authorList>
            <consortium name="RefSeq"/>
        </authorList>
    </citation>
    <scope>IDENTIFICATION</scope>
    <source>
        <tissue evidence="3">Leaf</tissue>
    </source>
</reference>
<dbReference type="Pfam" id="PF12697">
    <property type="entry name" value="Abhydrolase_6"/>
    <property type="match status" value="1"/>
</dbReference>
<dbReference type="PANTHER" id="PTHR10992:SF1028">
    <property type="entry name" value="METHYLESTERASE 9"/>
    <property type="match status" value="1"/>
</dbReference>
<accession>A0ABM0U7X4</accession>
<dbReference type="GeneID" id="104721074"/>
<dbReference type="Gene3D" id="3.40.50.1820">
    <property type="entry name" value="alpha/beta hydrolase"/>
    <property type="match status" value="1"/>
</dbReference>
<dbReference type="InterPro" id="IPR029058">
    <property type="entry name" value="AB_hydrolase_fold"/>
</dbReference>